<dbReference type="OMA" id="DPRAYWQ"/>
<dbReference type="InterPro" id="IPR017972">
    <property type="entry name" value="Cyt_P450_CS"/>
</dbReference>
<dbReference type="PROSITE" id="PS00086">
    <property type="entry name" value="CYTOCHROME_P450"/>
    <property type="match status" value="1"/>
</dbReference>
<dbReference type="OrthoDB" id="1055148at2759"/>
<dbReference type="PRINTS" id="PR00463">
    <property type="entry name" value="EP450I"/>
</dbReference>
<dbReference type="PRINTS" id="PR00385">
    <property type="entry name" value="P450"/>
</dbReference>
<evidence type="ECO:0000313" key="17">
    <source>
        <dbReference type="Proteomes" id="UP000008143"/>
    </source>
</evidence>
<evidence type="ECO:0000256" key="1">
    <source>
        <dbReference type="ARBA" id="ARBA00001971"/>
    </source>
</evidence>
<reference evidence="16" key="1">
    <citation type="journal article" date="2010" name="Science">
        <title>The genome of the Western clawed frog Xenopus tropicalis.</title>
        <authorList>
            <person name="Hellsten U."/>
            <person name="Harland R.M."/>
            <person name="Gilchrist M.J."/>
            <person name="Hendrix D."/>
            <person name="Jurka J."/>
            <person name="Kapitonov V."/>
            <person name="Ovcharenko I."/>
            <person name="Putnam N.H."/>
            <person name="Shu S."/>
            <person name="Taher L."/>
            <person name="Blitz I.L."/>
            <person name="Blumberg B."/>
            <person name="Dichmann D.S."/>
            <person name="Dubchak I."/>
            <person name="Amaya E."/>
            <person name="Detter J.C."/>
            <person name="Fletcher R."/>
            <person name="Gerhard D.S."/>
            <person name="Goodstein D."/>
            <person name="Graves T."/>
            <person name="Grigoriev I.V."/>
            <person name="Grimwood J."/>
            <person name="Kawashima T."/>
            <person name="Lindquist E."/>
            <person name="Lucas S.M."/>
            <person name="Mead P.E."/>
            <person name="Mitros T."/>
            <person name="Ogino H."/>
            <person name="Ohta Y."/>
            <person name="Poliakov A.V."/>
            <person name="Pollet N."/>
            <person name="Robert J."/>
            <person name="Salamov A."/>
            <person name="Sater A.K."/>
            <person name="Schmutz J."/>
            <person name="Terry A."/>
            <person name="Vize P.D."/>
            <person name="Warren W.C."/>
            <person name="Wells D."/>
            <person name="Wills A."/>
            <person name="Wilson R.K."/>
            <person name="Zimmerman L.B."/>
            <person name="Zorn A.M."/>
            <person name="Grainger R."/>
            <person name="Grammer T."/>
            <person name="Khokha M.K."/>
            <person name="Richardson P.M."/>
            <person name="Rokhsar D.S."/>
        </authorList>
    </citation>
    <scope>NUCLEOTIDE SEQUENCE [LARGE SCALE GENOMIC DNA]</scope>
    <source>
        <strain evidence="16">Nigerian</strain>
    </source>
</reference>
<keyword evidence="15" id="KW-0812">Transmembrane</keyword>
<evidence type="ECO:0000256" key="15">
    <source>
        <dbReference type="SAM" id="Phobius"/>
    </source>
</evidence>
<evidence type="ECO:0000256" key="10">
    <source>
        <dbReference type="ARBA" id="ARBA00023136"/>
    </source>
</evidence>
<keyword evidence="5 13" id="KW-0256">Endoplasmic reticulum</keyword>
<dbReference type="Xenbase" id="XB-GENE-990173">
    <property type="gene designation" value="cyp1a1"/>
</dbReference>
<comment type="similarity">
    <text evidence="2 12">Belongs to the cytochrome P450 family.</text>
</comment>
<reference evidence="18" key="3">
    <citation type="submission" date="2025-04" db="UniProtKB">
        <authorList>
            <consortium name="RefSeq"/>
        </authorList>
    </citation>
    <scope>IDENTIFICATION</scope>
    <source>
        <strain evidence="18">Nigerian</strain>
        <tissue evidence="18">Liver and blood</tissue>
    </source>
</reference>
<dbReference type="GO" id="GO:0005506">
    <property type="term" value="F:iron ion binding"/>
    <property type="evidence" value="ECO:0007669"/>
    <property type="project" value="UniProtKB-UniRule"/>
</dbReference>
<keyword evidence="10 15" id="KW-0472">Membrane</keyword>
<evidence type="ECO:0000256" key="3">
    <source>
        <dbReference type="ARBA" id="ARBA00022617"/>
    </source>
</evidence>
<evidence type="ECO:0000256" key="6">
    <source>
        <dbReference type="ARBA" id="ARBA00022848"/>
    </source>
</evidence>
<keyword evidence="4 11" id="KW-0479">Metal-binding</keyword>
<comment type="subcellular location">
    <subcellularLocation>
        <location evidence="13">Endoplasmic reticulum membrane</location>
        <topology evidence="13">Peripheral membrane protein</topology>
    </subcellularLocation>
    <subcellularLocation>
        <location evidence="13">Microsome membrane</location>
        <topology evidence="13">Peripheral membrane protein</topology>
    </subcellularLocation>
</comment>
<gene>
    <name evidence="16 18 19" type="primary">cyp1a1</name>
    <name evidence="18" type="synonym">ahh</name>
    <name evidence="18" type="synonym">ahrr</name>
    <name evidence="18" type="synonym">cp11</name>
    <name evidence="18" type="synonym">cyp1</name>
    <name evidence="18" type="synonym">CYP1A</name>
    <name evidence="18" type="synonym">cyp1a</name>
    <name evidence="18" type="synonym">p1-450</name>
    <name evidence="18" type="synonym">p450-c</name>
    <name evidence="18" type="synonym">p450dx</name>
</gene>
<dbReference type="GO" id="GO:0004508">
    <property type="term" value="F:steroid 17-alpha-monooxygenase activity"/>
    <property type="evidence" value="ECO:0000318"/>
    <property type="project" value="GO_Central"/>
</dbReference>
<evidence type="ECO:0000256" key="8">
    <source>
        <dbReference type="ARBA" id="ARBA00023004"/>
    </source>
</evidence>
<comment type="cofactor">
    <cofactor evidence="1 11 13">
        <name>heme</name>
        <dbReference type="ChEBI" id="CHEBI:30413"/>
    </cofactor>
</comment>
<feature type="region of interest" description="Disordered" evidence="14">
    <location>
        <begin position="1"/>
        <end position="40"/>
    </location>
</feature>
<keyword evidence="7 12" id="KW-0560">Oxidoreductase</keyword>
<keyword evidence="9 12" id="KW-0503">Monooxygenase</keyword>
<dbReference type="FunFam" id="1.10.630.10:FF:000002">
    <property type="entry name" value="Cytochrome P450 1A1"/>
    <property type="match status" value="1"/>
</dbReference>
<dbReference type="RefSeq" id="XP_031753360.1">
    <property type="nucleotide sequence ID" value="XM_031897500.1"/>
</dbReference>
<reference evidence="16" key="2">
    <citation type="submission" date="2021-03" db="UniProtKB">
        <authorList>
            <consortium name="Ensembl"/>
        </authorList>
    </citation>
    <scope>IDENTIFICATION</scope>
</reference>
<dbReference type="Bgee" id="ENSXETG00000021140">
    <property type="expression patterns" value="Expressed in liver and 10 other cell types or tissues"/>
</dbReference>
<keyword evidence="3 11" id="KW-0349">Heme</keyword>
<protein>
    <recommendedName>
        <fullName evidence="13">Cytochrome P450 1A</fullName>
        <ecNumber evidence="13">1.14.14.1</ecNumber>
    </recommendedName>
</protein>
<name>A0A803K427_XENTR</name>
<sequence>MRQEVQQWREAGRPNNEVPGSRQRSIQTDPGQGRQQGSQTKMTSWIGLIADMMDNSTTTEVLVASIVFAIVFLVIRSQRVKLPPGTKKLPGPMPYPVIGNLLSLSKNPHLSLTKMSETYGDVFQIQIGTKPMLVLSGLETLRQALIRQSDEFAGRPDLFTFRLVGDGQSMTFSSDSGEVWRARRRLAQNALKTFATSPSPTSSNSCLVEENIITEAEYLIRKFKELIDDKGEFDPYRYVVVSVANVICGMCFGKRYNHDDEELLNVVNLTDEFGAAAASGNPADFIPILQYLPNSSMKAFKEINQKFLAFMQKFTKEHYKTFDKNHIRDITDSLIQHSQEKRVDENSNIQLSNEKIVNIVNDLFGAGFDTITTALSWSLMYLVAHPNIQQRIQDELDQVIGRERRPRLSDRAQLPYTEAFILEMFRHSSFMPFTIPHCTTKDTMLNGYFIPKGICVLINQWQVNHDPNLWQDPFKFCPERFLNNDGTMVNKTEMEKVMIFGLGKRRCVGEAIGRMEVFLFLTTMLQQMQFFKQDGEKLDMSPQYGLTMKHKRCHLTAKLRFALLTN</sequence>
<comment type="function">
    <text evidence="13">Cytochromes P450 are a group of heme-thiolate monooxygenases. They oxidize a variety of structurally unrelated compounds, including steroids, fatty acids, and xenobiotics.</text>
</comment>
<dbReference type="GO" id="GO:0042448">
    <property type="term" value="P:progesterone metabolic process"/>
    <property type="evidence" value="ECO:0000318"/>
    <property type="project" value="GO_Central"/>
</dbReference>
<keyword evidence="6 13" id="KW-0492">Microsome</keyword>
<dbReference type="AGR" id="Xenbase:XB-GENE-990173"/>
<dbReference type="CDD" id="cd20676">
    <property type="entry name" value="CYP1A"/>
    <property type="match status" value="1"/>
</dbReference>
<evidence type="ECO:0000256" key="12">
    <source>
        <dbReference type="RuleBase" id="RU000461"/>
    </source>
</evidence>
<keyword evidence="8 11" id="KW-0408">Iron</keyword>
<dbReference type="PANTHER" id="PTHR24289">
    <property type="entry name" value="STEROID 17-ALPHA-HYDROXYLASE/17,20 LYASE"/>
    <property type="match status" value="1"/>
</dbReference>
<evidence type="ECO:0000256" key="2">
    <source>
        <dbReference type="ARBA" id="ARBA00010617"/>
    </source>
</evidence>
<dbReference type="InterPro" id="IPR008066">
    <property type="entry name" value="Cyt_P450_E_grp-I_CYP1"/>
</dbReference>
<dbReference type="SUPFAM" id="SSF48264">
    <property type="entry name" value="Cytochrome P450"/>
    <property type="match status" value="1"/>
</dbReference>
<dbReference type="GeneTree" id="ENSGT00950000183037"/>
<evidence type="ECO:0000313" key="16">
    <source>
        <dbReference type="Ensembl" id="ENSXETP00000115100"/>
    </source>
</evidence>
<dbReference type="PANTHER" id="PTHR24289:SF21">
    <property type="entry name" value="CYTOCHROME P450 1A"/>
    <property type="match status" value="1"/>
</dbReference>
<evidence type="ECO:0000256" key="11">
    <source>
        <dbReference type="PIRSR" id="PIRSR602401-1"/>
    </source>
</evidence>
<dbReference type="Gene3D" id="1.10.630.10">
    <property type="entry name" value="Cytochrome P450"/>
    <property type="match status" value="1"/>
</dbReference>
<feature type="transmembrane region" description="Helical" evidence="15">
    <location>
        <begin position="61"/>
        <end position="78"/>
    </location>
</feature>
<dbReference type="InterPro" id="IPR001128">
    <property type="entry name" value="Cyt_P450"/>
</dbReference>
<dbReference type="Ensembl" id="ENSXETT00000119652">
    <property type="protein sequence ID" value="ENSXETP00000115100"/>
    <property type="gene ID" value="ENSXETG00000021140"/>
</dbReference>
<proteinExistence type="inferred from homology"/>
<dbReference type="Pfam" id="PF00067">
    <property type="entry name" value="p450"/>
    <property type="match status" value="1"/>
</dbReference>
<keyword evidence="15" id="KW-1133">Transmembrane helix</keyword>
<dbReference type="CTD" id="1543"/>
<dbReference type="AlphaFoldDB" id="A0A803K427"/>
<keyword evidence="17" id="KW-1185">Reference proteome</keyword>
<accession>A0A803K427</accession>
<dbReference type="GO" id="GO:0020037">
    <property type="term" value="F:heme binding"/>
    <property type="evidence" value="ECO:0007669"/>
    <property type="project" value="UniProtKB-UniRule"/>
</dbReference>
<dbReference type="GeneID" id="100037911"/>
<dbReference type="GO" id="GO:0042446">
    <property type="term" value="P:hormone biosynthetic process"/>
    <property type="evidence" value="ECO:0000318"/>
    <property type="project" value="GO_Central"/>
</dbReference>
<evidence type="ECO:0000256" key="5">
    <source>
        <dbReference type="ARBA" id="ARBA00022824"/>
    </source>
</evidence>
<feature type="binding site" description="axial binding residue" evidence="11">
    <location>
        <position position="507"/>
    </location>
    <ligand>
        <name>heme</name>
        <dbReference type="ChEBI" id="CHEBI:30413"/>
    </ligand>
    <ligandPart>
        <name>Fe</name>
        <dbReference type="ChEBI" id="CHEBI:18248"/>
    </ligandPart>
</feature>
<evidence type="ECO:0000313" key="19">
    <source>
        <dbReference type="Xenbase" id="XB-GENE-990173"/>
    </source>
</evidence>
<evidence type="ECO:0000256" key="4">
    <source>
        <dbReference type="ARBA" id="ARBA00022723"/>
    </source>
</evidence>
<dbReference type="InterPro" id="IPR036396">
    <property type="entry name" value="Cyt_P450_sf"/>
</dbReference>
<dbReference type="PRINTS" id="PR01683">
    <property type="entry name" value="EP450ICYP1A"/>
</dbReference>
<evidence type="ECO:0000313" key="18">
    <source>
        <dbReference type="RefSeq" id="XP_031753360.1"/>
    </source>
</evidence>
<organism evidence="16">
    <name type="scientific">Xenopus tropicalis</name>
    <name type="common">Western clawed frog</name>
    <name type="synonym">Silurana tropicalis</name>
    <dbReference type="NCBI Taxonomy" id="8364"/>
    <lineage>
        <taxon>Eukaryota</taxon>
        <taxon>Metazoa</taxon>
        <taxon>Chordata</taxon>
        <taxon>Craniata</taxon>
        <taxon>Vertebrata</taxon>
        <taxon>Euteleostomi</taxon>
        <taxon>Amphibia</taxon>
        <taxon>Batrachia</taxon>
        <taxon>Anura</taxon>
        <taxon>Pipoidea</taxon>
        <taxon>Pipidae</taxon>
        <taxon>Xenopodinae</taxon>
        <taxon>Xenopus</taxon>
        <taxon>Silurana</taxon>
    </lineage>
</organism>
<evidence type="ECO:0000256" key="9">
    <source>
        <dbReference type="ARBA" id="ARBA00023033"/>
    </source>
</evidence>
<evidence type="ECO:0000256" key="7">
    <source>
        <dbReference type="ARBA" id="ARBA00023002"/>
    </source>
</evidence>
<evidence type="ECO:0000256" key="13">
    <source>
        <dbReference type="RuleBase" id="RU368045"/>
    </source>
</evidence>
<evidence type="ECO:0000256" key="14">
    <source>
        <dbReference type="SAM" id="MobiDB-lite"/>
    </source>
</evidence>
<dbReference type="EC" id="1.14.14.1" evidence="13"/>
<feature type="compositionally biased region" description="Polar residues" evidence="14">
    <location>
        <begin position="22"/>
        <end position="40"/>
    </location>
</feature>
<dbReference type="InterPro" id="IPR002401">
    <property type="entry name" value="Cyt_P450_E_grp-I"/>
</dbReference>
<dbReference type="Proteomes" id="UP000008143">
    <property type="component" value="Chromosome 3"/>
</dbReference>
<dbReference type="GO" id="GO:0005789">
    <property type="term" value="C:endoplasmic reticulum membrane"/>
    <property type="evidence" value="ECO:0007669"/>
    <property type="project" value="UniProtKB-SubCell"/>
</dbReference>